<dbReference type="Proteomes" id="UP001525021">
    <property type="component" value="Unassembled WGS sequence"/>
</dbReference>
<gene>
    <name evidence="2" type="ORF">NXZ79_08025</name>
</gene>
<comment type="caution">
    <text evidence="2">The sequence shown here is derived from an EMBL/GenBank/DDBJ whole genome shotgun (WGS) entry which is preliminary data.</text>
</comment>
<dbReference type="Gene3D" id="3.30.460.10">
    <property type="entry name" value="Beta Polymerase, domain 2"/>
    <property type="match status" value="1"/>
</dbReference>
<protein>
    <submittedName>
        <fullName evidence="2">GrpB family protein</fullName>
    </submittedName>
</protein>
<keyword evidence="1" id="KW-0175">Coiled coil</keyword>
<organism evidence="2 3">
    <name type="scientific">Lysinibacillus pinottii</name>
    <dbReference type="NCBI Taxonomy" id="2973932"/>
    <lineage>
        <taxon>Bacteria</taxon>
        <taxon>Bacillati</taxon>
        <taxon>Bacillota</taxon>
        <taxon>Bacilli</taxon>
        <taxon>Bacillales</taxon>
        <taxon>Bacillaceae</taxon>
        <taxon>Lysinibacillus</taxon>
    </lineage>
</organism>
<sequence length="167" mass="19646">MEKVNFYNSKLFNKNAERIFLIQKNKIKMLLPDVDIQHVGSTAIPNSITKGDLDIQVRVYANEFAKAVELLSNLYEINEESIKTDTFRAFKDDTTSPPLGVQLTVIDADFDFLWKFREVLLANKNYREEYDNLKKEYEGKSMDEYREAKDEFFQGLMETPEFKKYGR</sequence>
<dbReference type="PANTHER" id="PTHR34822:SF1">
    <property type="entry name" value="GRPB FAMILY PROTEIN"/>
    <property type="match status" value="1"/>
</dbReference>
<dbReference type="InterPro" id="IPR007344">
    <property type="entry name" value="GrpB/CoaE"/>
</dbReference>
<dbReference type="PANTHER" id="PTHR34822">
    <property type="entry name" value="GRPB DOMAIN PROTEIN (AFU_ORTHOLOGUE AFUA_1G01530)"/>
    <property type="match status" value="1"/>
</dbReference>
<proteinExistence type="predicted"/>
<dbReference type="InterPro" id="IPR043519">
    <property type="entry name" value="NT_sf"/>
</dbReference>
<dbReference type="SUPFAM" id="SSF81301">
    <property type="entry name" value="Nucleotidyltransferase"/>
    <property type="match status" value="1"/>
</dbReference>
<name>A0ABT2DPK4_9BACI</name>
<evidence type="ECO:0000313" key="3">
    <source>
        <dbReference type="Proteomes" id="UP001525021"/>
    </source>
</evidence>
<accession>A0ABT2DPK4</accession>
<keyword evidence="3" id="KW-1185">Reference proteome</keyword>
<dbReference type="EMBL" id="JANTOO010000010">
    <property type="protein sequence ID" value="MCS1395984.1"/>
    <property type="molecule type" value="Genomic_DNA"/>
</dbReference>
<dbReference type="RefSeq" id="WP_036161851.1">
    <property type="nucleotide sequence ID" value="NZ_JANTOO010000010.1"/>
</dbReference>
<evidence type="ECO:0000256" key="1">
    <source>
        <dbReference type="SAM" id="Coils"/>
    </source>
</evidence>
<reference evidence="2 3" key="1">
    <citation type="submission" date="2022-08" db="EMBL/GenBank/DDBJ databases">
        <title>Lysinibacillus sequencing.</title>
        <authorList>
            <person name="Dunlap C."/>
        </authorList>
    </citation>
    <scope>NUCLEOTIDE SEQUENCE [LARGE SCALE GENOMIC DNA]</scope>
    <source>
        <strain evidence="2 3">PB211</strain>
    </source>
</reference>
<evidence type="ECO:0000313" key="2">
    <source>
        <dbReference type="EMBL" id="MCS1395984.1"/>
    </source>
</evidence>
<feature type="coiled-coil region" evidence="1">
    <location>
        <begin position="116"/>
        <end position="143"/>
    </location>
</feature>
<dbReference type="Pfam" id="PF04229">
    <property type="entry name" value="GrpB"/>
    <property type="match status" value="1"/>
</dbReference>